<dbReference type="PANTHER" id="PTHR10681:SF128">
    <property type="entry name" value="THIOREDOXIN-DEPENDENT PEROXIDE REDUCTASE, MITOCHONDRIAL"/>
    <property type="match status" value="1"/>
</dbReference>
<evidence type="ECO:0000256" key="1">
    <source>
        <dbReference type="ARBA" id="ARBA00004496"/>
    </source>
</evidence>
<organism evidence="12 13">
    <name type="scientific">Buchnera aphidicola</name>
    <name type="common">Nipponaphis monzeni</name>
    <dbReference type="NCBI Taxonomy" id="2495405"/>
    <lineage>
        <taxon>Bacteria</taxon>
        <taxon>Pseudomonadati</taxon>
        <taxon>Pseudomonadota</taxon>
        <taxon>Gammaproteobacteria</taxon>
        <taxon>Enterobacterales</taxon>
        <taxon>Erwiniaceae</taxon>
        <taxon>Buchnera</taxon>
    </lineage>
</organism>
<name>A0A455TA17_9GAMM</name>
<keyword evidence="5" id="KW-0560">Oxidoreductase</keyword>
<dbReference type="GO" id="GO:0006979">
    <property type="term" value="P:response to oxidative stress"/>
    <property type="evidence" value="ECO:0007669"/>
    <property type="project" value="TreeGrafter"/>
</dbReference>
<dbReference type="InterPro" id="IPR024706">
    <property type="entry name" value="Peroxiredoxin_AhpC-typ"/>
</dbReference>
<gene>
    <name evidence="12" type="primary">ahpC</name>
    <name evidence="12" type="ORF">BUCNMO_148</name>
</gene>
<dbReference type="GO" id="GO:0005829">
    <property type="term" value="C:cytosol"/>
    <property type="evidence" value="ECO:0007669"/>
    <property type="project" value="TreeGrafter"/>
</dbReference>
<dbReference type="PROSITE" id="PS51352">
    <property type="entry name" value="THIOREDOXIN_2"/>
    <property type="match status" value="1"/>
</dbReference>
<evidence type="ECO:0000256" key="9">
    <source>
        <dbReference type="ARBA" id="ARBA00037420"/>
    </source>
</evidence>
<comment type="function">
    <text evidence="9">Thiol-specific peroxidase that catalyzes the reduction of hydrogen peroxide and organic hydroperoxides to water and alcohols, respectively. Plays a role in cell protection against oxidative stress by detoxifying peroxides.</text>
</comment>
<dbReference type="AlphaFoldDB" id="A0A455TA17"/>
<evidence type="ECO:0000256" key="10">
    <source>
        <dbReference type="PIRSR" id="PIRSR000239-1"/>
    </source>
</evidence>
<evidence type="ECO:0000256" key="3">
    <source>
        <dbReference type="ARBA" id="ARBA00022490"/>
    </source>
</evidence>
<dbReference type="OrthoDB" id="9812811at2"/>
<evidence type="ECO:0000313" key="12">
    <source>
        <dbReference type="EMBL" id="BBI01163.1"/>
    </source>
</evidence>
<evidence type="ECO:0000313" key="13">
    <source>
        <dbReference type="Proteomes" id="UP000317544"/>
    </source>
</evidence>
<keyword evidence="4" id="KW-0575">Peroxidase</keyword>
<feature type="active site" description="Cysteine sulfenic acid (-SOH) intermediate; for peroxidase activity" evidence="10">
    <location>
        <position position="50"/>
    </location>
</feature>
<evidence type="ECO:0000256" key="2">
    <source>
        <dbReference type="ARBA" id="ARBA00009796"/>
    </source>
</evidence>
<dbReference type="GO" id="GO:0045454">
    <property type="term" value="P:cell redox homeostasis"/>
    <property type="evidence" value="ECO:0007669"/>
    <property type="project" value="TreeGrafter"/>
</dbReference>
<accession>A0A455TA17</accession>
<dbReference type="InterPro" id="IPR019479">
    <property type="entry name" value="Peroxiredoxin_C"/>
</dbReference>
<dbReference type="GO" id="GO:0042744">
    <property type="term" value="P:hydrogen peroxide catabolic process"/>
    <property type="evidence" value="ECO:0007669"/>
    <property type="project" value="TreeGrafter"/>
</dbReference>
<dbReference type="GO" id="GO:0008379">
    <property type="term" value="F:thioredoxin peroxidase activity"/>
    <property type="evidence" value="ECO:0007669"/>
    <property type="project" value="TreeGrafter"/>
</dbReference>
<keyword evidence="6" id="KW-1015">Disulfide bond</keyword>
<protein>
    <recommendedName>
        <fullName evidence="8">Thioredoxin peroxidase</fullName>
    </recommendedName>
</protein>
<keyword evidence="13" id="KW-1185">Reference proteome</keyword>
<dbReference type="Gene3D" id="3.40.30.10">
    <property type="entry name" value="Glutaredoxin"/>
    <property type="match status" value="1"/>
</dbReference>
<keyword evidence="3" id="KW-0963">Cytoplasm</keyword>
<dbReference type="PANTHER" id="PTHR10681">
    <property type="entry name" value="THIOREDOXIN PEROXIDASE"/>
    <property type="match status" value="1"/>
</dbReference>
<dbReference type="SUPFAM" id="SSF52833">
    <property type="entry name" value="Thioredoxin-like"/>
    <property type="match status" value="1"/>
</dbReference>
<dbReference type="RefSeq" id="WP_158344716.1">
    <property type="nucleotide sequence ID" value="NZ_AP019379.1"/>
</dbReference>
<reference evidence="12 13" key="1">
    <citation type="journal article" date="2019" name="Proc. Natl. Acad. Sci. U.S.A.">
        <title>Exaggeration and cooption of innate immunity for social defense.</title>
        <authorList>
            <person name="Kutsukake M."/>
            <person name="Moriyama M."/>
            <person name="Shigenobu S."/>
            <person name="Meng X.-Y."/>
            <person name="Nikoh N."/>
            <person name="Noda C."/>
            <person name="Kobayashi S."/>
            <person name="Fukatsu T."/>
        </authorList>
    </citation>
    <scope>NUCLEOTIDE SEQUENCE [LARGE SCALE GENOMIC DNA]</scope>
    <source>
        <strain evidence="12 13">Nmo</strain>
    </source>
</reference>
<evidence type="ECO:0000256" key="8">
    <source>
        <dbReference type="ARBA" id="ARBA00032824"/>
    </source>
</evidence>
<evidence type="ECO:0000256" key="5">
    <source>
        <dbReference type="ARBA" id="ARBA00023002"/>
    </source>
</evidence>
<dbReference type="InterPro" id="IPR050217">
    <property type="entry name" value="Peroxiredoxin"/>
</dbReference>
<dbReference type="GO" id="GO:0033554">
    <property type="term" value="P:cellular response to stress"/>
    <property type="evidence" value="ECO:0007669"/>
    <property type="project" value="TreeGrafter"/>
</dbReference>
<comment type="subcellular location">
    <subcellularLocation>
        <location evidence="1">Cytoplasm</location>
    </subcellularLocation>
</comment>
<dbReference type="EMBL" id="AP019379">
    <property type="protein sequence ID" value="BBI01163.1"/>
    <property type="molecule type" value="Genomic_DNA"/>
</dbReference>
<dbReference type="NCBIfam" id="NF011576">
    <property type="entry name" value="PRK15000.1"/>
    <property type="match status" value="1"/>
</dbReference>
<dbReference type="InterPro" id="IPR013766">
    <property type="entry name" value="Thioredoxin_domain"/>
</dbReference>
<dbReference type="InterPro" id="IPR000866">
    <property type="entry name" value="AhpC/TSA"/>
</dbReference>
<dbReference type="PIRSF" id="PIRSF000239">
    <property type="entry name" value="AHPC"/>
    <property type="match status" value="1"/>
</dbReference>
<dbReference type="CDD" id="cd03015">
    <property type="entry name" value="PRX_Typ2cys"/>
    <property type="match status" value="1"/>
</dbReference>
<dbReference type="Pfam" id="PF10417">
    <property type="entry name" value="1-cysPrx_C"/>
    <property type="match status" value="1"/>
</dbReference>
<dbReference type="InterPro" id="IPR036249">
    <property type="entry name" value="Thioredoxin-like_sf"/>
</dbReference>
<evidence type="ECO:0000256" key="7">
    <source>
        <dbReference type="ARBA" id="ARBA00023284"/>
    </source>
</evidence>
<evidence type="ECO:0000256" key="4">
    <source>
        <dbReference type="ARBA" id="ARBA00022559"/>
    </source>
</evidence>
<evidence type="ECO:0000259" key="11">
    <source>
        <dbReference type="PROSITE" id="PS51352"/>
    </source>
</evidence>
<dbReference type="Pfam" id="PF00578">
    <property type="entry name" value="AhpC-TSA"/>
    <property type="match status" value="1"/>
</dbReference>
<dbReference type="Proteomes" id="UP000317544">
    <property type="component" value="Chromosome"/>
</dbReference>
<evidence type="ECO:0000256" key="6">
    <source>
        <dbReference type="ARBA" id="ARBA00023157"/>
    </source>
</evidence>
<dbReference type="FunFam" id="3.40.30.10:FF:000002">
    <property type="entry name" value="Alkyl hydroperoxide reductase C"/>
    <property type="match status" value="1"/>
</dbReference>
<feature type="domain" description="Thioredoxin" evidence="11">
    <location>
        <begin position="2"/>
        <end position="163"/>
    </location>
</feature>
<keyword evidence="7" id="KW-0676">Redox-active center</keyword>
<sequence>MVLVTQLAPDFSAPAILGNGKFVNNFNLKEYIQGTIAVLFFWPMDFTFVCPSEIITFDKNYEKFKQKNVKIIGISIDSIFVHNAWRNTHPKEGGIGKVQYVMVSDTKRKIQKSYGVEHPQLGVALRASFIIDTHQIVRHQIVNDLPFGRNIKEIFRMIDAIQFHELNGEVCPANWNIGKPGMQATPAGVKNYLSKKYFSHEK</sequence>
<comment type="similarity">
    <text evidence="2">Belongs to the peroxiredoxin family. AhpC/Prx1 subfamily.</text>
</comment>
<proteinExistence type="inferred from homology"/>